<proteinExistence type="predicted"/>
<evidence type="ECO:0000313" key="1">
    <source>
        <dbReference type="EMBL" id="KPQ41065.1"/>
    </source>
</evidence>
<reference evidence="1 2" key="1">
    <citation type="submission" date="2015-09" db="EMBL/GenBank/DDBJ databases">
        <title>A metagenomics-based metabolic model of nitrate-dependent anaerobic oxidation of methane by Methanoperedens-like archaea.</title>
        <authorList>
            <person name="Arshad A."/>
            <person name="Speth D.R."/>
            <person name="De Graaf R.M."/>
            <person name="Op Den Camp H.J."/>
            <person name="Jetten M.S."/>
            <person name="Welte C.U."/>
        </authorList>
    </citation>
    <scope>NUCLEOTIDE SEQUENCE [LARGE SCALE GENOMIC DNA]</scope>
</reference>
<dbReference type="EMBL" id="LKCM01000448">
    <property type="protein sequence ID" value="KPQ41065.1"/>
    <property type="molecule type" value="Genomic_DNA"/>
</dbReference>
<comment type="caution">
    <text evidence="1">The sequence shown here is derived from an EMBL/GenBank/DDBJ whole genome shotgun (WGS) entry which is preliminary data.</text>
</comment>
<dbReference type="AlphaFoldDB" id="A0A0P7ZZN1"/>
<organism evidence="1 2">
    <name type="scientific">Candidatus Methanoperedens nitratireducens</name>
    <dbReference type="NCBI Taxonomy" id="1392998"/>
    <lineage>
        <taxon>Archaea</taxon>
        <taxon>Methanobacteriati</taxon>
        <taxon>Methanobacteriota</taxon>
        <taxon>Stenosarchaea group</taxon>
        <taxon>Methanomicrobia</taxon>
        <taxon>Methanosarcinales</taxon>
        <taxon>ANME-2 cluster</taxon>
        <taxon>Candidatus Methanoperedentaceae</taxon>
        <taxon>Candidatus Methanoperedens</taxon>
    </lineage>
</organism>
<accession>A0A0P7ZZN1</accession>
<name>A0A0P7ZZN1_9EURY</name>
<evidence type="ECO:0000313" key="2">
    <source>
        <dbReference type="Proteomes" id="UP000050360"/>
    </source>
</evidence>
<sequence length="216" mass="25156">MLLQGIFLGIPERHCLNQVCWFSRMTAAGELYNKSVEDRKKKVLESSPEDLKIDELKYGEYETLMIKYHPWIKDCEGCDKRRTSDGKEMGSEICLDPACYKKNDAAWEKEQQKLAREEEKKSWEMFDSKLKNLTFFEDQQARWLLNNLADKLWDDAARVGLSIWDKAKKGERDPDVSKVPDEDIYRAMVRLVVAQEFVGCKPTIETMNKFLEGLGV</sequence>
<protein>
    <submittedName>
        <fullName evidence="1">Uncharacterized protein</fullName>
    </submittedName>
</protein>
<dbReference type="Proteomes" id="UP000050360">
    <property type="component" value="Unassembled WGS sequence"/>
</dbReference>
<gene>
    <name evidence="1" type="ORF">MPEBLZ_04379</name>
</gene>